<dbReference type="InterPro" id="IPR057670">
    <property type="entry name" value="SH3_retrovirus"/>
</dbReference>
<protein>
    <recommendedName>
        <fullName evidence="2">Retroviral polymerase SH3-like domain-containing protein</fullName>
    </recommendedName>
</protein>
<name>A0A165D5K7_9APHY</name>
<gene>
    <name evidence="3" type="ORF">LAESUDRAFT_628501</name>
</gene>
<dbReference type="STRING" id="1314785.A0A165D5K7"/>
<feature type="domain" description="Retroviral polymerase SH3-like" evidence="2">
    <location>
        <begin position="21"/>
        <end position="69"/>
    </location>
</feature>
<dbReference type="InParanoid" id="A0A165D5K7"/>
<dbReference type="GeneID" id="63820393"/>
<evidence type="ECO:0000313" key="4">
    <source>
        <dbReference type="Proteomes" id="UP000076871"/>
    </source>
</evidence>
<evidence type="ECO:0000313" key="3">
    <source>
        <dbReference type="EMBL" id="KZT04191.1"/>
    </source>
</evidence>
<feature type="non-terminal residue" evidence="3">
    <location>
        <position position="1"/>
    </location>
</feature>
<feature type="region of interest" description="Disordered" evidence="1">
    <location>
        <begin position="98"/>
        <end position="168"/>
    </location>
</feature>
<keyword evidence="4" id="KW-1185">Reference proteome</keyword>
<dbReference type="AlphaFoldDB" id="A0A165D5K7"/>
<dbReference type="OrthoDB" id="2757440at2759"/>
<evidence type="ECO:0000259" key="2">
    <source>
        <dbReference type="Pfam" id="PF25597"/>
    </source>
</evidence>
<accession>A0A165D5K7</accession>
<reference evidence="3 4" key="1">
    <citation type="journal article" date="2016" name="Mol. Biol. Evol.">
        <title>Comparative Genomics of Early-Diverging Mushroom-Forming Fungi Provides Insights into the Origins of Lignocellulose Decay Capabilities.</title>
        <authorList>
            <person name="Nagy L.G."/>
            <person name="Riley R."/>
            <person name="Tritt A."/>
            <person name="Adam C."/>
            <person name="Daum C."/>
            <person name="Floudas D."/>
            <person name="Sun H."/>
            <person name="Yadav J.S."/>
            <person name="Pangilinan J."/>
            <person name="Larsson K.H."/>
            <person name="Matsuura K."/>
            <person name="Barry K."/>
            <person name="Labutti K."/>
            <person name="Kuo R."/>
            <person name="Ohm R.A."/>
            <person name="Bhattacharya S.S."/>
            <person name="Shirouzu T."/>
            <person name="Yoshinaga Y."/>
            <person name="Martin F.M."/>
            <person name="Grigoriev I.V."/>
            <person name="Hibbett D.S."/>
        </authorList>
    </citation>
    <scope>NUCLEOTIDE SEQUENCE [LARGE SCALE GENOMIC DNA]</scope>
    <source>
        <strain evidence="3 4">93-53</strain>
    </source>
</reference>
<dbReference type="Proteomes" id="UP000076871">
    <property type="component" value="Unassembled WGS sequence"/>
</dbReference>
<sequence length="168" mass="18023">TLHECATSEKPHLDPLPHFGCTVWVRVDAASKLNLKSHPGHWVGFDVHSNGHRMYWADKHKVSVECNAKSGQNVPTGTSLQPPSTSISAATITSSNVIQPPATVPNESTNVNTEPLQPESMVTKPKSMPEAGAGHPKRVCQPSQWIRDLQSGTGTTGGRGAQHVPRSI</sequence>
<proteinExistence type="predicted"/>
<dbReference type="RefSeq" id="XP_040761931.1">
    <property type="nucleotide sequence ID" value="XM_040903362.1"/>
</dbReference>
<dbReference type="EMBL" id="KV427638">
    <property type="protein sequence ID" value="KZT04191.1"/>
    <property type="molecule type" value="Genomic_DNA"/>
</dbReference>
<feature type="non-terminal residue" evidence="3">
    <location>
        <position position="168"/>
    </location>
</feature>
<dbReference type="Pfam" id="PF25597">
    <property type="entry name" value="SH3_retrovirus"/>
    <property type="match status" value="1"/>
</dbReference>
<evidence type="ECO:0000256" key="1">
    <source>
        <dbReference type="SAM" id="MobiDB-lite"/>
    </source>
</evidence>
<organism evidence="3 4">
    <name type="scientific">Laetiporus sulphureus 93-53</name>
    <dbReference type="NCBI Taxonomy" id="1314785"/>
    <lineage>
        <taxon>Eukaryota</taxon>
        <taxon>Fungi</taxon>
        <taxon>Dikarya</taxon>
        <taxon>Basidiomycota</taxon>
        <taxon>Agaricomycotina</taxon>
        <taxon>Agaricomycetes</taxon>
        <taxon>Polyporales</taxon>
        <taxon>Laetiporus</taxon>
    </lineage>
</organism>
<feature type="compositionally biased region" description="Polar residues" evidence="1">
    <location>
        <begin position="105"/>
        <end position="115"/>
    </location>
</feature>